<keyword evidence="9" id="KW-1185">Reference proteome</keyword>
<feature type="transmembrane region" description="Helical" evidence="6">
    <location>
        <begin position="201"/>
        <end position="223"/>
    </location>
</feature>
<dbReference type="RefSeq" id="WP_173085769.1">
    <property type="nucleotide sequence ID" value="NZ_BLTE01000014.1"/>
</dbReference>
<dbReference type="AlphaFoldDB" id="A0A6V8LRF8"/>
<keyword evidence="2 6" id="KW-1003">Cell membrane</keyword>
<evidence type="ECO:0000256" key="6">
    <source>
        <dbReference type="RuleBase" id="RU366058"/>
    </source>
</evidence>
<feature type="transmembrane region" description="Helical" evidence="6">
    <location>
        <begin position="86"/>
        <end position="112"/>
    </location>
</feature>
<keyword evidence="4 6" id="KW-1133">Transmembrane helix</keyword>
<accession>A0A6V8LRF8</accession>
<evidence type="ECO:0000256" key="5">
    <source>
        <dbReference type="ARBA" id="ARBA00023136"/>
    </source>
</evidence>
<organism evidence="8 9">
    <name type="scientific">Fundidesulfovibrio magnetotacticus</name>
    <dbReference type="NCBI Taxonomy" id="2730080"/>
    <lineage>
        <taxon>Bacteria</taxon>
        <taxon>Pseudomonadati</taxon>
        <taxon>Thermodesulfobacteriota</taxon>
        <taxon>Desulfovibrionia</taxon>
        <taxon>Desulfovibrionales</taxon>
        <taxon>Desulfovibrionaceae</taxon>
        <taxon>Fundidesulfovibrio</taxon>
    </lineage>
</organism>
<keyword evidence="3 6" id="KW-0812">Transmembrane</keyword>
<comment type="similarity">
    <text evidence="6">Belongs to the TVP38/TMEM64 family.</text>
</comment>
<gene>
    <name evidence="8" type="primary">ydjZ</name>
    <name evidence="8" type="ORF">NNJEOMEG_02925</name>
</gene>
<evidence type="ECO:0000256" key="1">
    <source>
        <dbReference type="ARBA" id="ARBA00004651"/>
    </source>
</evidence>
<evidence type="ECO:0000259" key="7">
    <source>
        <dbReference type="Pfam" id="PF09335"/>
    </source>
</evidence>
<feature type="transmembrane region" description="Helical" evidence="6">
    <location>
        <begin position="59"/>
        <end position="79"/>
    </location>
</feature>
<feature type="transmembrane region" description="Helical" evidence="6">
    <location>
        <begin position="138"/>
        <end position="157"/>
    </location>
</feature>
<dbReference type="PANTHER" id="PTHR12677">
    <property type="entry name" value="GOLGI APPARATUS MEMBRANE PROTEIN TVP38-RELATED"/>
    <property type="match status" value="1"/>
</dbReference>
<reference evidence="8 9" key="1">
    <citation type="submission" date="2020-04" db="EMBL/GenBank/DDBJ databases">
        <authorList>
            <consortium name="Desulfovibrio sp. FSS-1 genome sequencing consortium"/>
            <person name="Shimoshige H."/>
            <person name="Kobayashi H."/>
            <person name="Maekawa T."/>
        </authorList>
    </citation>
    <scope>NUCLEOTIDE SEQUENCE [LARGE SCALE GENOMIC DNA]</scope>
    <source>
        <strain evidence="8 9">SIID29052-01</strain>
    </source>
</reference>
<dbReference type="InterPro" id="IPR032816">
    <property type="entry name" value="VTT_dom"/>
</dbReference>
<feature type="transmembrane region" description="Helical" evidence="6">
    <location>
        <begin position="9"/>
        <end position="25"/>
    </location>
</feature>
<evidence type="ECO:0000256" key="4">
    <source>
        <dbReference type="ARBA" id="ARBA00022989"/>
    </source>
</evidence>
<name>A0A6V8LRF8_9BACT</name>
<evidence type="ECO:0000256" key="3">
    <source>
        <dbReference type="ARBA" id="ARBA00022692"/>
    </source>
</evidence>
<feature type="domain" description="VTT" evidence="7">
    <location>
        <begin position="74"/>
        <end position="188"/>
    </location>
</feature>
<proteinExistence type="inferred from homology"/>
<evidence type="ECO:0000313" key="9">
    <source>
        <dbReference type="Proteomes" id="UP000494245"/>
    </source>
</evidence>
<comment type="subcellular location">
    <subcellularLocation>
        <location evidence="1 6">Cell membrane</location>
        <topology evidence="1 6">Multi-pass membrane protein</topology>
    </subcellularLocation>
</comment>
<feature type="transmembrane region" description="Helical" evidence="6">
    <location>
        <begin position="169"/>
        <end position="189"/>
    </location>
</feature>
<keyword evidence="5 6" id="KW-0472">Membrane</keyword>
<dbReference type="Pfam" id="PF09335">
    <property type="entry name" value="VTT_dom"/>
    <property type="match status" value="1"/>
</dbReference>
<evidence type="ECO:0000256" key="2">
    <source>
        <dbReference type="ARBA" id="ARBA00022475"/>
    </source>
</evidence>
<comment type="caution">
    <text evidence="8">The sequence shown here is derived from an EMBL/GenBank/DDBJ whole genome shotgun (WGS) entry which is preliminary data.</text>
</comment>
<dbReference type="EMBL" id="BLTE01000014">
    <property type="protein sequence ID" value="GFK95072.1"/>
    <property type="molecule type" value="Genomic_DNA"/>
</dbReference>
<reference evidence="8 9" key="2">
    <citation type="submission" date="2020-05" db="EMBL/GenBank/DDBJ databases">
        <title>Draft genome sequence of Desulfovibrio sp. strainFSS-1.</title>
        <authorList>
            <person name="Shimoshige H."/>
            <person name="Kobayashi H."/>
            <person name="Maekawa T."/>
        </authorList>
    </citation>
    <scope>NUCLEOTIDE SEQUENCE [LARGE SCALE GENOMIC DNA]</scope>
    <source>
        <strain evidence="8 9">SIID29052-01</strain>
    </source>
</reference>
<protein>
    <recommendedName>
        <fullName evidence="6">TVP38/TMEM64 family membrane protein</fullName>
    </recommendedName>
</protein>
<evidence type="ECO:0000313" key="8">
    <source>
        <dbReference type="EMBL" id="GFK95072.1"/>
    </source>
</evidence>
<dbReference type="GO" id="GO:0005886">
    <property type="term" value="C:plasma membrane"/>
    <property type="evidence" value="ECO:0007669"/>
    <property type="project" value="UniProtKB-SubCell"/>
</dbReference>
<sequence length="235" mass="24649">MAGRTAKRTAVLLAVAAGIGAFFWLDGPKHLNLEALKASRQGLADLYAARPVLMLGGYFLLYVAVAGLALPGAAVLTLAGSAVFGFWAGLAVVSLASTAGASLACLLARYVLREWVAARFPQALDRVDRGMAGTGAGVWYLFSLRLVPVVPFFLINLAMGLTAMPLRTFWWVSQLGMLPGTAVYVFAGVELGRVNTLGDVVSPGMLAALCLLGVFPLVARWALSRLGRARGRGAA</sequence>
<dbReference type="PANTHER" id="PTHR12677:SF59">
    <property type="entry name" value="GOLGI APPARATUS MEMBRANE PROTEIN TVP38-RELATED"/>
    <property type="match status" value="1"/>
</dbReference>
<dbReference type="Proteomes" id="UP000494245">
    <property type="component" value="Unassembled WGS sequence"/>
</dbReference>
<dbReference type="InterPro" id="IPR015414">
    <property type="entry name" value="TMEM64"/>
</dbReference>